<gene>
    <name evidence="6" type="ORF">SAMN04489806_2505</name>
</gene>
<evidence type="ECO:0000256" key="2">
    <source>
        <dbReference type="ARBA" id="ARBA00023125"/>
    </source>
</evidence>
<dbReference type="AlphaFoldDB" id="A0A1H4PI11"/>
<dbReference type="PANTHER" id="PTHR30055">
    <property type="entry name" value="HTH-TYPE TRANSCRIPTIONAL REGULATOR RUTR"/>
    <property type="match status" value="1"/>
</dbReference>
<keyword evidence="3" id="KW-0804">Transcription</keyword>
<feature type="domain" description="HTH tetR-type" evidence="5">
    <location>
        <begin position="11"/>
        <end position="71"/>
    </location>
</feature>
<accession>A0A1H4PI11</accession>
<keyword evidence="7" id="KW-1185">Reference proteome</keyword>
<evidence type="ECO:0000313" key="6">
    <source>
        <dbReference type="EMBL" id="SEC06712.1"/>
    </source>
</evidence>
<keyword evidence="1" id="KW-0805">Transcription regulation</keyword>
<name>A0A1H4PI11_9MICO</name>
<dbReference type="OrthoDB" id="5112469at2"/>
<dbReference type="InterPro" id="IPR036271">
    <property type="entry name" value="Tet_transcr_reg_TetR-rel_C_sf"/>
</dbReference>
<dbReference type="STRING" id="640635.SAMN04489806_2505"/>
<evidence type="ECO:0000259" key="5">
    <source>
        <dbReference type="PROSITE" id="PS50977"/>
    </source>
</evidence>
<feature type="DNA-binding region" description="H-T-H motif" evidence="4">
    <location>
        <begin position="34"/>
        <end position="53"/>
    </location>
</feature>
<dbReference type="EMBL" id="FNRY01000001">
    <property type="protein sequence ID" value="SEC06712.1"/>
    <property type="molecule type" value="Genomic_DNA"/>
</dbReference>
<evidence type="ECO:0000313" key="7">
    <source>
        <dbReference type="Proteomes" id="UP000199183"/>
    </source>
</evidence>
<keyword evidence="2 4" id="KW-0238">DNA-binding</keyword>
<dbReference type="PANTHER" id="PTHR30055:SF234">
    <property type="entry name" value="HTH-TYPE TRANSCRIPTIONAL REGULATOR BETI"/>
    <property type="match status" value="1"/>
</dbReference>
<dbReference type="PRINTS" id="PR00455">
    <property type="entry name" value="HTHTETR"/>
</dbReference>
<dbReference type="GO" id="GO:0000976">
    <property type="term" value="F:transcription cis-regulatory region binding"/>
    <property type="evidence" value="ECO:0007669"/>
    <property type="project" value="TreeGrafter"/>
</dbReference>
<dbReference type="PROSITE" id="PS01081">
    <property type="entry name" value="HTH_TETR_1"/>
    <property type="match status" value="1"/>
</dbReference>
<protein>
    <submittedName>
        <fullName evidence="6">DNA-binding transcriptional regulator, AcrR family</fullName>
    </submittedName>
</protein>
<dbReference type="InterPro" id="IPR009057">
    <property type="entry name" value="Homeodomain-like_sf"/>
</dbReference>
<dbReference type="SUPFAM" id="SSF46689">
    <property type="entry name" value="Homeodomain-like"/>
    <property type="match status" value="1"/>
</dbReference>
<dbReference type="InterPro" id="IPR001647">
    <property type="entry name" value="HTH_TetR"/>
</dbReference>
<sequence length="224" mass="24388">MSAQPRTARGTRTKEAIVRAAETVFAELGYNDASIVRITDAAGVGQGTFYLYFASKLEVFNEVVEDLNRRVRHAMTSAAVAADTRAASERAGFRAFFEFTAQHPALYRIIRQAEFVSPGAMRMHYTRIVAGYIHGLTEARGRGEVGDIDPAVAAWSLMGIGEMIGMRWVLWGDDAASPGADDDPYASGTREIPDEVFEQMMRFIEGGLGTRDNSAGTHTEGALS</sequence>
<dbReference type="SUPFAM" id="SSF48498">
    <property type="entry name" value="Tetracyclin repressor-like, C-terminal domain"/>
    <property type="match status" value="1"/>
</dbReference>
<dbReference type="RefSeq" id="WP_091184868.1">
    <property type="nucleotide sequence ID" value="NZ_FNRY01000001.1"/>
</dbReference>
<evidence type="ECO:0000256" key="4">
    <source>
        <dbReference type="PROSITE-ProRule" id="PRU00335"/>
    </source>
</evidence>
<evidence type="ECO:0000256" key="3">
    <source>
        <dbReference type="ARBA" id="ARBA00023163"/>
    </source>
</evidence>
<reference evidence="6 7" key="1">
    <citation type="submission" date="2016-10" db="EMBL/GenBank/DDBJ databases">
        <authorList>
            <person name="de Groot N.N."/>
        </authorList>
    </citation>
    <scope>NUCLEOTIDE SEQUENCE [LARGE SCALE GENOMIC DNA]</scope>
    <source>
        <strain evidence="6 7">DSM 21799</strain>
    </source>
</reference>
<organism evidence="6 7">
    <name type="scientific">Paramicrobacterium humi</name>
    <dbReference type="NCBI Taxonomy" id="640635"/>
    <lineage>
        <taxon>Bacteria</taxon>
        <taxon>Bacillati</taxon>
        <taxon>Actinomycetota</taxon>
        <taxon>Actinomycetes</taxon>
        <taxon>Micrococcales</taxon>
        <taxon>Microbacteriaceae</taxon>
        <taxon>Paramicrobacterium</taxon>
    </lineage>
</organism>
<dbReference type="Gene3D" id="1.10.357.10">
    <property type="entry name" value="Tetracycline Repressor, domain 2"/>
    <property type="match status" value="1"/>
</dbReference>
<evidence type="ECO:0000256" key="1">
    <source>
        <dbReference type="ARBA" id="ARBA00023015"/>
    </source>
</evidence>
<dbReference type="InterPro" id="IPR023772">
    <property type="entry name" value="DNA-bd_HTH_TetR-type_CS"/>
</dbReference>
<proteinExistence type="predicted"/>
<dbReference type="PROSITE" id="PS50977">
    <property type="entry name" value="HTH_TETR_2"/>
    <property type="match status" value="1"/>
</dbReference>
<dbReference type="Proteomes" id="UP000199183">
    <property type="component" value="Unassembled WGS sequence"/>
</dbReference>
<dbReference type="GO" id="GO:0003700">
    <property type="term" value="F:DNA-binding transcription factor activity"/>
    <property type="evidence" value="ECO:0007669"/>
    <property type="project" value="TreeGrafter"/>
</dbReference>
<dbReference type="Pfam" id="PF00440">
    <property type="entry name" value="TetR_N"/>
    <property type="match status" value="1"/>
</dbReference>
<dbReference type="InterPro" id="IPR050109">
    <property type="entry name" value="HTH-type_TetR-like_transc_reg"/>
</dbReference>